<reference evidence="1 2" key="1">
    <citation type="journal article" date="2023" name="ACS Omega">
        <title>Identification of the Neoaspergillic Acid Biosynthesis Gene Cluster by Establishing an In Vitro CRISPR-Ribonucleoprotein Genetic System in Aspergillus melleus.</title>
        <authorList>
            <person name="Yuan B."/>
            <person name="Grau M.F."/>
            <person name="Murata R.M."/>
            <person name="Torok T."/>
            <person name="Venkateswaran K."/>
            <person name="Stajich J.E."/>
            <person name="Wang C.C.C."/>
        </authorList>
    </citation>
    <scope>NUCLEOTIDE SEQUENCE [LARGE SCALE GENOMIC DNA]</scope>
    <source>
        <strain evidence="1 2">IMV 1140</strain>
    </source>
</reference>
<dbReference type="EMBL" id="JAOPJF010000058">
    <property type="protein sequence ID" value="KAK1141873.1"/>
    <property type="molecule type" value="Genomic_DNA"/>
</dbReference>
<comment type="caution">
    <text evidence="1">The sequence shown here is derived from an EMBL/GenBank/DDBJ whole genome shotgun (WGS) entry which is preliminary data.</text>
</comment>
<protein>
    <submittedName>
        <fullName evidence="1">Uncharacterized protein</fullName>
    </submittedName>
</protein>
<organism evidence="1 2">
    <name type="scientific">Aspergillus melleus</name>
    <dbReference type="NCBI Taxonomy" id="138277"/>
    <lineage>
        <taxon>Eukaryota</taxon>
        <taxon>Fungi</taxon>
        <taxon>Dikarya</taxon>
        <taxon>Ascomycota</taxon>
        <taxon>Pezizomycotina</taxon>
        <taxon>Eurotiomycetes</taxon>
        <taxon>Eurotiomycetidae</taxon>
        <taxon>Eurotiales</taxon>
        <taxon>Aspergillaceae</taxon>
        <taxon>Aspergillus</taxon>
        <taxon>Aspergillus subgen. Circumdati</taxon>
    </lineage>
</organism>
<dbReference type="Proteomes" id="UP001177260">
    <property type="component" value="Unassembled WGS sequence"/>
</dbReference>
<evidence type="ECO:0000313" key="2">
    <source>
        <dbReference type="Proteomes" id="UP001177260"/>
    </source>
</evidence>
<gene>
    <name evidence="1" type="ORF">N8T08_008386</name>
</gene>
<name>A0ACC3AW25_9EURO</name>
<proteinExistence type="predicted"/>
<sequence length="488" mass="55879">MPSLLLTFSSFISGSPALLTLLFLAVVYLIYAFLSTPQSSKASSAALFTPDRTSAGDRKKRWLYDSVNLLQEGYQKFDGKPFRIWTTEGEQVVISPDYVDELKMLPDHTFPSALRHFFLHKYLWPIEVSKLDYGHVVMKNDLNKSMGWIFPEMRDEVDTVFPLEFPESKDWHAIQVYPKILRLVSRVNGRIFVGNPLHQNEEWINISCNASPLSTIHNMFDSLLDLRFFHPWLRPLVQFFIPELRTVWDCNSKAQELLSPILRERHINENKADWKKPNDSIEWLRDLVPEPNRNDPLFHAISQLGIGAVSVNTTTQLLTNSLFNLATYPDMGKLKKLDSFIKETLRFNGHLTATFQRKALRPITLSDGTSIAPGTFTLAPANAVNFDNAIYPNADTFDGLRFYKLRQSSVDEENKHQLTSITKTQLQFGSGRHACPGRWFASHQVKLVLAKVIDGFELRLKGDQRPKGLLFQTNQLPDPKAEILFRAK</sequence>
<accession>A0ACC3AW25</accession>
<keyword evidence="2" id="KW-1185">Reference proteome</keyword>
<evidence type="ECO:0000313" key="1">
    <source>
        <dbReference type="EMBL" id="KAK1141873.1"/>
    </source>
</evidence>